<keyword evidence="1" id="KW-1134">Transmembrane beta strand</keyword>
<feature type="domain" description="TonB-dependent receptor plug" evidence="2">
    <location>
        <begin position="207"/>
        <end position="315"/>
    </location>
</feature>
<dbReference type="FunFam" id="2.170.130.10:FF:000003">
    <property type="entry name" value="SusC/RagA family TonB-linked outer membrane protein"/>
    <property type="match status" value="1"/>
</dbReference>
<dbReference type="NCBIfam" id="TIGR04056">
    <property type="entry name" value="OMP_RagA_SusC"/>
    <property type="match status" value="1"/>
</dbReference>
<dbReference type="AlphaFoldDB" id="A0A174R823"/>
<evidence type="ECO:0000259" key="2">
    <source>
        <dbReference type="Pfam" id="PF07715"/>
    </source>
</evidence>
<dbReference type="Proteomes" id="UP000095657">
    <property type="component" value="Unassembled WGS sequence"/>
</dbReference>
<dbReference type="EMBL" id="CZAI01000007">
    <property type="protein sequence ID" value="CUP78639.1"/>
    <property type="molecule type" value="Genomic_DNA"/>
</dbReference>
<organism evidence="3 4">
    <name type="scientific">Bacteroides caccae</name>
    <dbReference type="NCBI Taxonomy" id="47678"/>
    <lineage>
        <taxon>Bacteria</taxon>
        <taxon>Pseudomonadati</taxon>
        <taxon>Bacteroidota</taxon>
        <taxon>Bacteroidia</taxon>
        <taxon>Bacteroidales</taxon>
        <taxon>Bacteroidaceae</taxon>
        <taxon>Bacteroides</taxon>
    </lineage>
</organism>
<dbReference type="PROSITE" id="PS52016">
    <property type="entry name" value="TONB_DEPENDENT_REC_3"/>
    <property type="match status" value="1"/>
</dbReference>
<dbReference type="Pfam" id="PF07715">
    <property type="entry name" value="Plug"/>
    <property type="match status" value="1"/>
</dbReference>
<dbReference type="NCBIfam" id="TIGR04057">
    <property type="entry name" value="SusC_RagA_signa"/>
    <property type="match status" value="1"/>
</dbReference>
<dbReference type="InterPro" id="IPR023997">
    <property type="entry name" value="TonB-dep_OMP_SusC/RagA_CS"/>
</dbReference>
<dbReference type="InterPro" id="IPR008969">
    <property type="entry name" value="CarboxyPept-like_regulatory"/>
</dbReference>
<keyword evidence="1" id="KW-0812">Transmembrane</keyword>
<keyword evidence="1" id="KW-0998">Cell outer membrane</keyword>
<dbReference type="Pfam" id="PF13715">
    <property type="entry name" value="CarbopepD_reg_2"/>
    <property type="match status" value="1"/>
</dbReference>
<dbReference type="InterPro" id="IPR012910">
    <property type="entry name" value="Plug_dom"/>
</dbReference>
<proteinExistence type="inferred from homology"/>
<sequence>MKESMCSRWHLRLIVLLILFFPLTLSAAQGRVTVKGQSITLRQAIKIIESSSNFKFFFNPSDLDALPGKNLDCEGEISDVLKEVFAGSGISYVIMGDDIILKLEKKAASTQQKKVEIVGGVVDARSGESVVGATVRVKDVNSGVITDMDGKFTIKATPGDVLVISYIGYETKEVKVVNGKVLLVELVEDAKQLEEVVVTAYGSGQKKASMVGSVQAIRPAELQVPSASLSNSFAGRLAGVIAVQRTGQPGADGSDFYIRGISTMNGATNPLIILDGVEISSGDLDNLDPEIIDGFSILKDATATAMYGTRGANGVMIITTKSGRNIDKPIINFRVEGQITSPTSKPKFVDGATYMDLFNESLLNGGSTESPYSAEEIAGTRAGLNPYAYPNVNWYDELFKNQAFNQNFNVNIRGGGKRVDYFSSVTVNHETGMIKNRSKDFFSYNNNINVMRYSFQNNINAYLGKDSRLSLRLNVQLRKTKQPNISMNDLFAGAINTSPVEAPVYFPDDGVTTHIKWGVNDRLKPGQQQNPVAQLASGYQDNFRSTVVAALEFEQKLNFITEGLRFKALASFKNWSSTTNSASAGWNKYHLQDFSVDDNGVYSFVTRLQNESGGEVSTDLKPGVANSGDRRFYFQAIMDYNRTFGKHDVNAMFIYNQDELVTQLFSGDLIAALPKRKQGVAARLSYAYDGKYLAEVNMGYNGSENFAKGHRWGFFPSIAVGYNISEEAFFEPLKNVFSNMKIRASWGLVGNDNIGGARFVYMPTINLTGTGYTTGLDGDITYKGPVYSRYGNPEVTWEVGKKVNVGLDLQLFNSLNLTMDYFHETRTDIFQERGTIPQYLGTAGTKVFGNLAAMKNQGFDFAADFNKKIGKDWFISFKGTFTYAHNEITKYDESPKYAFQSKVGQSANIPSIMISDGLFKDPDDVKNSNQQIGGNLSAGDIKYVNISKLYGYDDDIVDISDWVWAKNPTVPEIVYGFGPSIRWKNLDFSFFFQGVAKVSLVMSDFHPFGDNSLRNVLTWIADDRWSPDNQNINATYPRLTRDTSVNNTQRSDYWLRNAAFIKLKNAEIGYTYKNMRFYVSGMNLATFSPFKHWDPEQGGGNGLKYPTQRVFNFGFQMTINNNR</sequence>
<dbReference type="InterPro" id="IPR023996">
    <property type="entry name" value="TonB-dep_OMP_SusC/RagA"/>
</dbReference>
<evidence type="ECO:0000313" key="4">
    <source>
        <dbReference type="Proteomes" id="UP000095657"/>
    </source>
</evidence>
<reference evidence="3 4" key="1">
    <citation type="submission" date="2015-09" db="EMBL/GenBank/DDBJ databases">
        <authorList>
            <consortium name="Pathogen Informatics"/>
        </authorList>
    </citation>
    <scope>NUCLEOTIDE SEQUENCE [LARGE SCALE GENOMIC DNA]</scope>
    <source>
        <strain evidence="3 4">2789STDY5834880</strain>
    </source>
</reference>
<dbReference type="InterPro" id="IPR037066">
    <property type="entry name" value="Plug_dom_sf"/>
</dbReference>
<evidence type="ECO:0000256" key="1">
    <source>
        <dbReference type="PROSITE-ProRule" id="PRU01360"/>
    </source>
</evidence>
<name>A0A174R823_9BACE</name>
<dbReference type="Gene3D" id="2.60.40.1120">
    <property type="entry name" value="Carboxypeptidase-like, regulatory domain"/>
    <property type="match status" value="1"/>
</dbReference>
<accession>A0A174R823</accession>
<keyword evidence="3" id="KW-0675">Receptor</keyword>
<dbReference type="STRING" id="47678.ERS852494_03080"/>
<dbReference type="GO" id="GO:0009279">
    <property type="term" value="C:cell outer membrane"/>
    <property type="evidence" value="ECO:0007669"/>
    <property type="project" value="UniProtKB-SubCell"/>
</dbReference>
<comment type="subcellular location">
    <subcellularLocation>
        <location evidence="1">Cell outer membrane</location>
        <topology evidence="1">Multi-pass membrane protein</topology>
    </subcellularLocation>
</comment>
<protein>
    <submittedName>
        <fullName evidence="3">TonB-dependent receptor plug</fullName>
    </submittedName>
</protein>
<dbReference type="GeneID" id="75113383"/>
<dbReference type="Gene3D" id="2.170.130.10">
    <property type="entry name" value="TonB-dependent receptor, plug domain"/>
    <property type="match status" value="1"/>
</dbReference>
<dbReference type="SUPFAM" id="SSF56935">
    <property type="entry name" value="Porins"/>
    <property type="match status" value="1"/>
</dbReference>
<gene>
    <name evidence="3" type="ORF">ERS852494_03080</name>
</gene>
<comment type="similarity">
    <text evidence="1">Belongs to the TonB-dependent receptor family.</text>
</comment>
<dbReference type="InterPro" id="IPR039426">
    <property type="entry name" value="TonB-dep_rcpt-like"/>
</dbReference>
<evidence type="ECO:0000313" key="3">
    <source>
        <dbReference type="EMBL" id="CUP78639.1"/>
    </source>
</evidence>
<dbReference type="RefSeq" id="WP_005680223.1">
    <property type="nucleotide sequence ID" value="NZ_CABMOQ010000005.1"/>
</dbReference>
<dbReference type="SUPFAM" id="SSF49464">
    <property type="entry name" value="Carboxypeptidase regulatory domain-like"/>
    <property type="match status" value="1"/>
</dbReference>
<keyword evidence="1" id="KW-0813">Transport</keyword>
<keyword evidence="1" id="KW-0472">Membrane</keyword>